<keyword evidence="1" id="KW-0812">Transmembrane</keyword>
<keyword evidence="1" id="KW-1133">Transmembrane helix</keyword>
<dbReference type="EMBL" id="QJSU01000001">
    <property type="protein sequence ID" value="PYE41214.1"/>
    <property type="molecule type" value="Genomic_DNA"/>
</dbReference>
<name>A0A2V4W0Q0_9GAMM</name>
<dbReference type="AlphaFoldDB" id="A0A2V4W0Q0"/>
<feature type="transmembrane region" description="Helical" evidence="1">
    <location>
        <begin position="45"/>
        <end position="65"/>
    </location>
</feature>
<evidence type="ECO:0000256" key="1">
    <source>
        <dbReference type="SAM" id="Phobius"/>
    </source>
</evidence>
<feature type="transmembrane region" description="Helical" evidence="1">
    <location>
        <begin position="21"/>
        <end position="39"/>
    </location>
</feature>
<gene>
    <name evidence="2" type="ORF">DFP82_101537</name>
</gene>
<accession>A0A2V4W0Q0</accession>
<evidence type="ECO:0000313" key="3">
    <source>
        <dbReference type="Proteomes" id="UP000247746"/>
    </source>
</evidence>
<dbReference type="Proteomes" id="UP000247746">
    <property type="component" value="Unassembled WGS sequence"/>
</dbReference>
<keyword evidence="3" id="KW-1185">Reference proteome</keyword>
<sequence length="171" mass="18890">MIYRKNRTDNKGEKMSKRWGFWTLWVCISAIAGFVWGVALNDNSWLSIAGMASGIGCFIIFYTLLDDFARKNQWHRFIAALQKGVYIKAGLQILNLATPIFPFISPEILAGVAAIYIVELLGLDFHQPFLSSFVMTLITGSLLSLCVGVISLIVLLVSNSKPGAITTNDMP</sequence>
<organism evidence="2 3">
    <name type="scientific">Psychrobacter fozii</name>
    <dbReference type="NCBI Taxonomy" id="198480"/>
    <lineage>
        <taxon>Bacteria</taxon>
        <taxon>Pseudomonadati</taxon>
        <taxon>Pseudomonadota</taxon>
        <taxon>Gammaproteobacteria</taxon>
        <taxon>Moraxellales</taxon>
        <taxon>Moraxellaceae</taxon>
        <taxon>Psychrobacter</taxon>
    </lineage>
</organism>
<keyword evidence="1" id="KW-0472">Membrane</keyword>
<feature type="transmembrane region" description="Helical" evidence="1">
    <location>
        <begin position="93"/>
        <end position="117"/>
    </location>
</feature>
<feature type="transmembrane region" description="Helical" evidence="1">
    <location>
        <begin position="129"/>
        <end position="157"/>
    </location>
</feature>
<reference evidence="2 3" key="1">
    <citation type="submission" date="2018-06" db="EMBL/GenBank/DDBJ databases">
        <title>Genomic Encyclopedia of Type Strains, Phase III (KMG-III): the genomes of soil and plant-associated and newly described type strains.</title>
        <authorList>
            <person name="Whitman W."/>
        </authorList>
    </citation>
    <scope>NUCLEOTIDE SEQUENCE [LARGE SCALE GENOMIC DNA]</scope>
    <source>
        <strain evidence="2 3">CECT 5889</strain>
    </source>
</reference>
<evidence type="ECO:0000313" key="2">
    <source>
        <dbReference type="EMBL" id="PYE41214.1"/>
    </source>
</evidence>
<protein>
    <submittedName>
        <fullName evidence="2">Uncharacterized protein</fullName>
    </submittedName>
</protein>
<proteinExistence type="predicted"/>
<comment type="caution">
    <text evidence="2">The sequence shown here is derived from an EMBL/GenBank/DDBJ whole genome shotgun (WGS) entry which is preliminary data.</text>
</comment>